<dbReference type="SUPFAM" id="SSF53756">
    <property type="entry name" value="UDP-Glycosyltransferase/glycogen phosphorylase"/>
    <property type="match status" value="1"/>
</dbReference>
<evidence type="ECO:0000313" key="3">
    <source>
        <dbReference type="Proteomes" id="UP000481153"/>
    </source>
</evidence>
<dbReference type="Proteomes" id="UP000481153">
    <property type="component" value="Unassembled WGS sequence"/>
</dbReference>
<evidence type="ECO:0008006" key="4">
    <source>
        <dbReference type="Google" id="ProtNLM"/>
    </source>
</evidence>
<evidence type="ECO:0000256" key="1">
    <source>
        <dbReference type="SAM" id="Phobius"/>
    </source>
</evidence>
<dbReference type="VEuPathDB" id="FungiDB:AeMF1_003818"/>
<dbReference type="EMBL" id="VJMJ01000109">
    <property type="protein sequence ID" value="KAF0734626.1"/>
    <property type="molecule type" value="Genomic_DNA"/>
</dbReference>
<keyword evidence="1" id="KW-0472">Membrane</keyword>
<keyword evidence="1" id="KW-0812">Transmembrane</keyword>
<dbReference type="AlphaFoldDB" id="A0A6G0X3W7"/>
<protein>
    <recommendedName>
        <fullName evidence="4">Glycosyl transferase family 1 domain-containing protein</fullName>
    </recommendedName>
</protein>
<comment type="caution">
    <text evidence="2">The sequence shown here is derived from an EMBL/GenBank/DDBJ whole genome shotgun (WGS) entry which is preliminary data.</text>
</comment>
<keyword evidence="1" id="KW-1133">Transmembrane helix</keyword>
<evidence type="ECO:0000313" key="2">
    <source>
        <dbReference type="EMBL" id="KAF0734626.1"/>
    </source>
</evidence>
<name>A0A6G0X3W7_9STRA</name>
<accession>A0A6G0X3W7</accession>
<gene>
    <name evidence="2" type="ORF">Ae201684_008704</name>
</gene>
<proteinExistence type="predicted"/>
<sequence length="558" mass="63388">MDDDRLLDDEFRESVAVDVTDMVNKKLHKQTKRTRAYSARNLTVGLALVCIAFLGVINYFELSIVQRGSAELNFIHAHYAFANDTAAAGCAESKANGVLPAVANDTLASIDYVPNHVIYPPSVFSSSLVEPIPLEDALHHAMLHEACLKYSESIVEWQYARNNNMSKSHLIHRDDPDLFNKIRQCPDIDIYHPLGIRGHGYCEDSVAYLKYLESRILPQWVLEDSFEDPVSKKKYRYYELCPKTPVIMFNRYWYDDRADWPSTKKLYVMPNIEMGQLQAPEYWSADAILCKTAICARRATKWFKQNGNPRKARVFYTRHSSADIATLAKWRSGEKVVKNFSNVVFAHASGGSPFKGTHQVFGCWMSRPDFPPLKIVVNRDRYKDAHKEQWDKRVQESNGRVQVHVDGMDSQQYGTLLADTSYFLCPSTMEGYGHYLNQARAAGALIVTTDLPPMNEFLNPESAVLVPVTRRTHPHMLLGGGFEGEHPLVEDEGGLIGDFSDGDLCDAVDRLLKLSIAEREAMAARSRKQYDIDTRFFASRMRELRTFAILEAGRSDDY</sequence>
<feature type="transmembrane region" description="Helical" evidence="1">
    <location>
        <begin position="42"/>
        <end position="60"/>
    </location>
</feature>
<dbReference type="Gene3D" id="3.40.50.2000">
    <property type="entry name" value="Glycogen Phosphorylase B"/>
    <property type="match status" value="1"/>
</dbReference>
<keyword evidence="3" id="KW-1185">Reference proteome</keyword>
<reference evidence="2 3" key="1">
    <citation type="submission" date="2019-07" db="EMBL/GenBank/DDBJ databases">
        <title>Genomics analysis of Aphanomyces spp. identifies a new class of oomycete effector associated with host adaptation.</title>
        <authorList>
            <person name="Gaulin E."/>
        </authorList>
    </citation>
    <scope>NUCLEOTIDE SEQUENCE [LARGE SCALE GENOMIC DNA]</scope>
    <source>
        <strain evidence="2 3">ATCC 201684</strain>
    </source>
</reference>
<organism evidence="2 3">
    <name type="scientific">Aphanomyces euteiches</name>
    <dbReference type="NCBI Taxonomy" id="100861"/>
    <lineage>
        <taxon>Eukaryota</taxon>
        <taxon>Sar</taxon>
        <taxon>Stramenopiles</taxon>
        <taxon>Oomycota</taxon>
        <taxon>Saprolegniomycetes</taxon>
        <taxon>Saprolegniales</taxon>
        <taxon>Verrucalvaceae</taxon>
        <taxon>Aphanomyces</taxon>
    </lineage>
</organism>